<dbReference type="AlphaFoldDB" id="W6ZV05"/>
<dbReference type="VEuPathDB" id="PlasmoDB:C922_05007"/>
<dbReference type="RefSeq" id="XP_008818802.1">
    <property type="nucleotide sequence ID" value="XM_008820580.1"/>
</dbReference>
<organism evidence="2 3">
    <name type="scientific">Plasmodium inui San Antonio 1</name>
    <dbReference type="NCBI Taxonomy" id="1237626"/>
    <lineage>
        <taxon>Eukaryota</taxon>
        <taxon>Sar</taxon>
        <taxon>Alveolata</taxon>
        <taxon>Apicomplexa</taxon>
        <taxon>Aconoidasida</taxon>
        <taxon>Haemosporida</taxon>
        <taxon>Plasmodiidae</taxon>
        <taxon>Plasmodium</taxon>
        <taxon>Plasmodium (Plasmodium)</taxon>
    </lineage>
</organism>
<name>W6ZV05_9APIC</name>
<dbReference type="Proteomes" id="UP000030640">
    <property type="component" value="Unassembled WGS sequence"/>
</dbReference>
<reference evidence="2 3" key="1">
    <citation type="submission" date="2013-02" db="EMBL/GenBank/DDBJ databases">
        <title>The Genome Sequence of Plasmodium inui San Antonio 1.</title>
        <authorList>
            <consortium name="The Broad Institute Genome Sequencing Platform"/>
            <consortium name="The Broad Institute Genome Sequencing Center for Infectious Disease"/>
            <person name="Neafsey D."/>
            <person name="Cheeseman I."/>
            <person name="Volkman S."/>
            <person name="Adams J."/>
            <person name="Walker B."/>
            <person name="Young S.K."/>
            <person name="Zeng Q."/>
            <person name="Gargeya S."/>
            <person name="Fitzgerald M."/>
            <person name="Haas B."/>
            <person name="Abouelleil A."/>
            <person name="Alvarado L."/>
            <person name="Arachchi H.M."/>
            <person name="Berlin A.M."/>
            <person name="Chapman S.B."/>
            <person name="Dewar J."/>
            <person name="Goldberg J."/>
            <person name="Griggs A."/>
            <person name="Gujja S."/>
            <person name="Hansen M."/>
            <person name="Howarth C."/>
            <person name="Imamovic A."/>
            <person name="Larimer J."/>
            <person name="McCowan C."/>
            <person name="Murphy C."/>
            <person name="Neiman D."/>
            <person name="Pearson M."/>
            <person name="Priest M."/>
            <person name="Roberts A."/>
            <person name="Saif S."/>
            <person name="Shea T."/>
            <person name="Sisk P."/>
            <person name="Sykes S."/>
            <person name="Wortman J."/>
            <person name="Nusbaum C."/>
            <person name="Birren B."/>
        </authorList>
    </citation>
    <scope>NUCLEOTIDE SEQUENCE [LARGE SCALE GENOMIC DNA]</scope>
    <source>
        <strain evidence="2 3">San Antonio 1</strain>
    </source>
</reference>
<feature type="region of interest" description="Disordered" evidence="1">
    <location>
        <begin position="41"/>
        <end position="79"/>
    </location>
</feature>
<proteinExistence type="predicted"/>
<evidence type="ECO:0000313" key="3">
    <source>
        <dbReference type="Proteomes" id="UP000030640"/>
    </source>
</evidence>
<dbReference type="OrthoDB" id="371350at2759"/>
<sequence>MKFLLDKIKRALSRRGNVHDGQMKKASVRIKRESAAVARRINRIHGSRSPPHRVADHTASTSTNRSESNDPPDGRSNHINVSIQNIQRSETRRYYLTRANRFVNDDGLKGTILSAVHCSEQKVLLYLFVFSLSNVGPHIIETIGIYVTNPATEETVVKKTELILANGNSTADYTSVRAFSNIKVAIKIEENKQASDYASENSCIQELLVDNMLYAFEYRLWRDYEGCTQHASKAALSVPPAQ</sequence>
<gene>
    <name evidence="2" type="ORF">C922_05007</name>
</gene>
<dbReference type="EMBL" id="KI965493">
    <property type="protein sequence ID" value="EUD64592.1"/>
    <property type="molecule type" value="Genomic_DNA"/>
</dbReference>
<evidence type="ECO:0000256" key="1">
    <source>
        <dbReference type="SAM" id="MobiDB-lite"/>
    </source>
</evidence>
<keyword evidence="3" id="KW-1185">Reference proteome</keyword>
<accession>W6ZV05</accession>
<dbReference type="GeneID" id="20040281"/>
<evidence type="ECO:0000313" key="2">
    <source>
        <dbReference type="EMBL" id="EUD64592.1"/>
    </source>
</evidence>
<protein>
    <submittedName>
        <fullName evidence="2">Uncharacterized protein</fullName>
    </submittedName>
</protein>